<dbReference type="EMBL" id="CAEKDK010000006">
    <property type="protein sequence ID" value="CAB4282356.1"/>
    <property type="molecule type" value="Genomic_DNA"/>
</dbReference>
<organism evidence="2 4">
    <name type="scientific">Prunus armeniaca</name>
    <name type="common">Apricot</name>
    <name type="synonym">Armeniaca vulgaris</name>
    <dbReference type="NCBI Taxonomy" id="36596"/>
    <lineage>
        <taxon>Eukaryota</taxon>
        <taxon>Viridiplantae</taxon>
        <taxon>Streptophyta</taxon>
        <taxon>Embryophyta</taxon>
        <taxon>Tracheophyta</taxon>
        <taxon>Spermatophyta</taxon>
        <taxon>Magnoliopsida</taxon>
        <taxon>eudicotyledons</taxon>
        <taxon>Gunneridae</taxon>
        <taxon>Pentapetalae</taxon>
        <taxon>rosids</taxon>
        <taxon>fabids</taxon>
        <taxon>Rosales</taxon>
        <taxon>Rosaceae</taxon>
        <taxon>Amygdaloideae</taxon>
        <taxon>Amygdaleae</taxon>
        <taxon>Prunus</taxon>
    </lineage>
</organism>
<dbReference type="AlphaFoldDB" id="A0A6J5V0A1"/>
<evidence type="ECO:0000313" key="3">
    <source>
        <dbReference type="EMBL" id="CAB4312766.1"/>
    </source>
</evidence>
<reference evidence="2 4" key="2">
    <citation type="submission" date="2020-05" db="EMBL/GenBank/DDBJ databases">
        <authorList>
            <person name="Campoy J."/>
            <person name="Schneeberger K."/>
            <person name="Spophaly S."/>
        </authorList>
    </citation>
    <scope>NUCLEOTIDE SEQUENCE [LARGE SCALE GENOMIC DNA]</scope>
    <source>
        <strain evidence="2">PruArmRojPasFocal</strain>
    </source>
</reference>
<dbReference type="PANTHER" id="PTHR11926">
    <property type="entry name" value="GLUCOSYL/GLUCURONOSYL TRANSFERASES"/>
    <property type="match status" value="1"/>
</dbReference>
<accession>A0A6J5V0A1</accession>
<dbReference type="Proteomes" id="UP000507222">
    <property type="component" value="Unassembled WGS sequence"/>
</dbReference>
<name>A0A6J5V0A1_PRUAR</name>
<evidence type="ECO:0000313" key="2">
    <source>
        <dbReference type="EMBL" id="CAB4282356.1"/>
    </source>
</evidence>
<protein>
    <submittedName>
        <fullName evidence="2">Uncharacterized protein</fullName>
    </submittedName>
</protein>
<sequence>MLQLGTILHSKGFYITVAHTQFNFPNPLNYPDFNFLEMYEGLHEKNVSSHNFIDVISGFNANCKAPLQESLARMMEKEDQHSKIACIIYDEYMYFSEEAANHLGFPSIILSTSSAANIPSNS</sequence>
<dbReference type="Gene3D" id="3.40.50.2000">
    <property type="entry name" value="Glycogen Phosphorylase B"/>
    <property type="match status" value="1"/>
</dbReference>
<dbReference type="EMBL" id="CAEKKB010000006">
    <property type="protein sequence ID" value="CAB4312766.1"/>
    <property type="molecule type" value="Genomic_DNA"/>
</dbReference>
<dbReference type="SUPFAM" id="SSF53756">
    <property type="entry name" value="UDP-Glycosyltransferase/glycogen phosphorylase"/>
    <property type="match status" value="1"/>
</dbReference>
<dbReference type="GO" id="GO:0080044">
    <property type="term" value="F:quercetin 7-O-glucosyltransferase activity"/>
    <property type="evidence" value="ECO:0007669"/>
    <property type="project" value="TreeGrafter"/>
</dbReference>
<dbReference type="PANTHER" id="PTHR11926:SF1489">
    <property type="entry name" value="HEXOSYLTRANSFERASE-RELATED"/>
    <property type="match status" value="1"/>
</dbReference>
<gene>
    <name evidence="2" type="ORF">CURHAP_LOCUS35772</name>
    <name evidence="3" type="ORF">ORAREDHAP_LOCUS35386</name>
</gene>
<dbReference type="OrthoDB" id="5835829at2759"/>
<keyword evidence="5" id="KW-1185">Reference proteome</keyword>
<dbReference type="GO" id="GO:0080043">
    <property type="term" value="F:quercetin 3-O-glucosyltransferase activity"/>
    <property type="evidence" value="ECO:0007669"/>
    <property type="project" value="TreeGrafter"/>
</dbReference>
<comment type="similarity">
    <text evidence="1">Belongs to the UDP-glycosyltransferase family.</text>
</comment>
<evidence type="ECO:0000313" key="4">
    <source>
        <dbReference type="Proteomes" id="UP000507222"/>
    </source>
</evidence>
<evidence type="ECO:0000313" key="5">
    <source>
        <dbReference type="Proteomes" id="UP000507245"/>
    </source>
</evidence>
<proteinExistence type="inferred from homology"/>
<reference evidence="5" key="1">
    <citation type="journal article" date="2020" name="Genome Biol.">
        <title>Gamete binning: chromosome-level and haplotype-resolved genome assembly enabled by high-throughput single-cell sequencing of gamete genomes.</title>
        <authorList>
            <person name="Campoy J.A."/>
            <person name="Sun H."/>
            <person name="Goel M."/>
            <person name="Jiao W.-B."/>
            <person name="Folz-Donahue K."/>
            <person name="Wang N."/>
            <person name="Rubio M."/>
            <person name="Liu C."/>
            <person name="Kukat C."/>
            <person name="Ruiz D."/>
            <person name="Huettel B."/>
            <person name="Schneeberger K."/>
        </authorList>
    </citation>
    <scope>NUCLEOTIDE SEQUENCE [LARGE SCALE GENOMIC DNA]</scope>
    <source>
        <strain evidence="5">cv. Rojo Pasion</strain>
    </source>
</reference>
<dbReference type="Proteomes" id="UP000507245">
    <property type="component" value="Unassembled WGS sequence"/>
</dbReference>
<evidence type="ECO:0000256" key="1">
    <source>
        <dbReference type="ARBA" id="ARBA00009995"/>
    </source>
</evidence>